<dbReference type="CDD" id="cd08057">
    <property type="entry name" value="MPN_euk_non_mb"/>
    <property type="match status" value="1"/>
</dbReference>
<dbReference type="AlphaFoldDB" id="A2DVY2"/>
<dbReference type="GO" id="GO:0000502">
    <property type="term" value="C:proteasome complex"/>
    <property type="evidence" value="ECO:0000318"/>
    <property type="project" value="GO_Central"/>
</dbReference>
<dbReference type="OrthoDB" id="1378at2759"/>
<gene>
    <name evidence="3" type="ORF">TVAG_252400</name>
</gene>
<reference evidence="3" key="2">
    <citation type="journal article" date="2007" name="Science">
        <title>Draft genome sequence of the sexually transmitted pathogen Trichomonas vaginalis.</title>
        <authorList>
            <person name="Carlton J.M."/>
            <person name="Hirt R.P."/>
            <person name="Silva J.C."/>
            <person name="Delcher A.L."/>
            <person name="Schatz M."/>
            <person name="Zhao Q."/>
            <person name="Wortman J.R."/>
            <person name="Bidwell S.L."/>
            <person name="Alsmark U.C.M."/>
            <person name="Besteiro S."/>
            <person name="Sicheritz-Ponten T."/>
            <person name="Noel C.J."/>
            <person name="Dacks J.B."/>
            <person name="Foster P.G."/>
            <person name="Simillion C."/>
            <person name="Van de Peer Y."/>
            <person name="Miranda-Saavedra D."/>
            <person name="Barton G.J."/>
            <person name="Westrop G.D."/>
            <person name="Mueller S."/>
            <person name="Dessi D."/>
            <person name="Fiori P.L."/>
            <person name="Ren Q."/>
            <person name="Paulsen I."/>
            <person name="Zhang H."/>
            <person name="Bastida-Corcuera F.D."/>
            <person name="Simoes-Barbosa A."/>
            <person name="Brown M.T."/>
            <person name="Hayes R.D."/>
            <person name="Mukherjee M."/>
            <person name="Okumura C.Y."/>
            <person name="Schneider R."/>
            <person name="Smith A.J."/>
            <person name="Vanacova S."/>
            <person name="Villalvazo M."/>
            <person name="Haas B.J."/>
            <person name="Pertea M."/>
            <person name="Feldblyum T.V."/>
            <person name="Utterback T.R."/>
            <person name="Shu C.L."/>
            <person name="Osoegawa K."/>
            <person name="de Jong P.J."/>
            <person name="Hrdy I."/>
            <person name="Horvathova L."/>
            <person name="Zubacova Z."/>
            <person name="Dolezal P."/>
            <person name="Malik S.B."/>
            <person name="Logsdon J.M. Jr."/>
            <person name="Henze K."/>
            <person name="Gupta A."/>
            <person name="Wang C.C."/>
            <person name="Dunne R.L."/>
            <person name="Upcroft J.A."/>
            <person name="Upcroft P."/>
            <person name="White O."/>
            <person name="Salzberg S.L."/>
            <person name="Tang P."/>
            <person name="Chiu C.-H."/>
            <person name="Lee Y.-S."/>
            <person name="Embley T.M."/>
            <person name="Coombs G.H."/>
            <person name="Mottram J.C."/>
            <person name="Tachezy J."/>
            <person name="Fraser-Liggett C.M."/>
            <person name="Johnson P.J."/>
        </authorList>
    </citation>
    <scope>NUCLEOTIDE SEQUENCE [LARGE SCALE GENOMIC DNA]</scope>
    <source>
        <strain evidence="3">G3</strain>
    </source>
</reference>
<evidence type="ECO:0000313" key="4">
    <source>
        <dbReference type="Proteomes" id="UP000001542"/>
    </source>
</evidence>
<dbReference type="Gene3D" id="3.40.140.10">
    <property type="entry name" value="Cytidine Deaminase, domain 2"/>
    <property type="match status" value="1"/>
</dbReference>
<accession>A2DVY2</accession>
<dbReference type="SMR" id="A2DVY2"/>
<organism evidence="3 4">
    <name type="scientific">Trichomonas vaginalis (strain ATCC PRA-98 / G3)</name>
    <dbReference type="NCBI Taxonomy" id="412133"/>
    <lineage>
        <taxon>Eukaryota</taxon>
        <taxon>Metamonada</taxon>
        <taxon>Parabasalia</taxon>
        <taxon>Trichomonadida</taxon>
        <taxon>Trichomonadidae</taxon>
        <taxon>Trichomonas</taxon>
    </lineage>
</organism>
<dbReference type="RefSeq" id="XP_001327650.1">
    <property type="nucleotide sequence ID" value="XM_001327615.1"/>
</dbReference>
<keyword evidence="4" id="KW-1185">Reference proteome</keyword>
<dbReference type="STRING" id="5722.A2DVY2"/>
<dbReference type="PANTHER" id="PTHR10540:SF7">
    <property type="entry name" value="26S PROTEASOME NON-ATPASE REGULATORY SUBUNIT 7"/>
    <property type="match status" value="1"/>
</dbReference>
<dbReference type="VEuPathDB" id="TrichDB:TVAGG3_0845950"/>
<evidence type="ECO:0000313" key="3">
    <source>
        <dbReference type="EMBL" id="EAY15427.1"/>
    </source>
</evidence>
<dbReference type="GO" id="GO:0008237">
    <property type="term" value="F:metallopeptidase activity"/>
    <property type="evidence" value="ECO:0007669"/>
    <property type="project" value="InterPro"/>
</dbReference>
<feature type="domain" description="EIF3F/CSN6-like C-terminal" evidence="2">
    <location>
        <begin position="147"/>
        <end position="207"/>
    </location>
</feature>
<dbReference type="EMBL" id="DS113256">
    <property type="protein sequence ID" value="EAY15427.1"/>
    <property type="molecule type" value="Genomic_DNA"/>
</dbReference>
<dbReference type="Proteomes" id="UP000001542">
    <property type="component" value="Unassembled WGS sequence"/>
</dbReference>
<dbReference type="Pfam" id="PF01398">
    <property type="entry name" value="JAB"/>
    <property type="match status" value="1"/>
</dbReference>
<feature type="domain" description="JAB1/MPN/MOV34 metalloenzyme" evidence="1">
    <location>
        <begin position="3"/>
        <end position="91"/>
    </location>
</feature>
<dbReference type="GO" id="GO:0043161">
    <property type="term" value="P:proteasome-mediated ubiquitin-dependent protein catabolic process"/>
    <property type="evidence" value="ECO:0000318"/>
    <property type="project" value="GO_Central"/>
</dbReference>
<dbReference type="KEGG" id="tva:4773430"/>
<dbReference type="PANTHER" id="PTHR10540">
    <property type="entry name" value="EUKARYOTIC TRANSLATION INITIATION FACTOR 3 SUBUNIT F-RELATED"/>
    <property type="match status" value="1"/>
</dbReference>
<proteinExistence type="predicted"/>
<evidence type="ECO:0000259" key="2">
    <source>
        <dbReference type="Pfam" id="PF13012"/>
    </source>
</evidence>
<protein>
    <submittedName>
        <fullName evidence="3">Uncharacterized protein</fullName>
    </submittedName>
</protein>
<dbReference type="InParanoid" id="A2DVY2"/>
<dbReference type="Pfam" id="PF13012">
    <property type="entry name" value="MitMem_reg"/>
    <property type="match status" value="1"/>
</dbReference>
<dbReference type="VEuPathDB" id="TrichDB:TVAG_252400"/>
<evidence type="ECO:0000259" key="1">
    <source>
        <dbReference type="Pfam" id="PF01398"/>
    </source>
</evidence>
<dbReference type="InterPro" id="IPR000555">
    <property type="entry name" value="JAMM/MPN+_dom"/>
</dbReference>
<dbReference type="InterPro" id="IPR024969">
    <property type="entry name" value="EIF3F/CSN6-like_C"/>
</dbReference>
<dbReference type="eggNOG" id="KOG3050">
    <property type="taxonomic scope" value="Eukaryota"/>
</dbReference>
<reference evidence="3" key="1">
    <citation type="submission" date="2006-10" db="EMBL/GenBank/DDBJ databases">
        <authorList>
            <person name="Amadeo P."/>
            <person name="Zhao Q."/>
            <person name="Wortman J."/>
            <person name="Fraser-Liggett C."/>
            <person name="Carlton J."/>
        </authorList>
    </citation>
    <scope>NUCLEOTIDE SEQUENCE</scope>
    <source>
        <strain evidence="3">G3</strain>
    </source>
</reference>
<name>A2DVY2_TRIV3</name>
<sequence>MEVFIHPQALLQIADHTTRSKYFSENIKYICGVIYGRQEGSDLELTSTIEINFIEEGYEIKVNPKTYEPLNNHHLKLYPEEIPLAWYSCQDLPESEISKINNAFAEIFKVYLRIHFKNEENPIDVFLLSENETWIPTSYSYKTEAPERIALIHLQSDGKAENRIEFTKTAFRVLDSHIDKILSYLENVKSGNKPFNCELVRKCATIAKWWKHSHMKKQPTRLVTAGELSYITGILAETYIELESKYKKNTH</sequence>